<dbReference type="Pfam" id="PF00582">
    <property type="entry name" value="Usp"/>
    <property type="match status" value="2"/>
</dbReference>
<evidence type="ECO:0000256" key="1">
    <source>
        <dbReference type="ARBA" id="ARBA00008791"/>
    </source>
</evidence>
<dbReference type="InterPro" id="IPR006016">
    <property type="entry name" value="UspA"/>
</dbReference>
<organism evidence="3 4">
    <name type="scientific">Candidatus Nitrospira inopinata</name>
    <dbReference type="NCBI Taxonomy" id="1715989"/>
    <lineage>
        <taxon>Bacteria</taxon>
        <taxon>Pseudomonadati</taxon>
        <taxon>Nitrospirota</taxon>
        <taxon>Nitrospiria</taxon>
        <taxon>Nitrospirales</taxon>
        <taxon>Nitrospiraceae</taxon>
        <taxon>Nitrospira</taxon>
    </lineage>
</organism>
<dbReference type="InterPro" id="IPR006015">
    <property type="entry name" value="Universal_stress_UspA"/>
</dbReference>
<name>A0A0S4KQA4_9BACT</name>
<dbReference type="PANTHER" id="PTHR46268">
    <property type="entry name" value="STRESS RESPONSE PROTEIN NHAX"/>
    <property type="match status" value="1"/>
</dbReference>
<dbReference type="AlphaFoldDB" id="A0A0S4KQA4"/>
<feature type="domain" description="UspA" evidence="2">
    <location>
        <begin position="2"/>
        <end position="146"/>
    </location>
</feature>
<dbReference type="EMBL" id="LN885086">
    <property type="protein sequence ID" value="CUQ65513.1"/>
    <property type="molecule type" value="Genomic_DNA"/>
</dbReference>
<keyword evidence="4" id="KW-1185">Reference proteome</keyword>
<dbReference type="SUPFAM" id="SSF52402">
    <property type="entry name" value="Adenine nucleotide alpha hydrolases-like"/>
    <property type="match status" value="2"/>
</dbReference>
<dbReference type="InterPro" id="IPR014729">
    <property type="entry name" value="Rossmann-like_a/b/a_fold"/>
</dbReference>
<accession>A0A0S4KQA4</accession>
<reference evidence="4" key="1">
    <citation type="submission" date="2015-09" db="EMBL/GenBank/DDBJ databases">
        <authorList>
            <person name="Daims H."/>
        </authorList>
    </citation>
    <scope>NUCLEOTIDE SEQUENCE [LARGE SCALE GENOMIC DNA]</scope>
</reference>
<comment type="similarity">
    <text evidence="1">Belongs to the universal stress protein A family.</text>
</comment>
<protein>
    <submittedName>
        <fullName evidence="3">Putative Universal stress protein UspA</fullName>
    </submittedName>
</protein>
<dbReference type="PANTHER" id="PTHR46268:SF6">
    <property type="entry name" value="UNIVERSAL STRESS PROTEIN UP12"/>
    <property type="match status" value="1"/>
</dbReference>
<dbReference type="STRING" id="1715989.NITINOP_0537"/>
<dbReference type="KEGG" id="nio:NITINOP_0537"/>
<proteinExistence type="inferred from homology"/>
<evidence type="ECO:0000259" key="2">
    <source>
        <dbReference type="Pfam" id="PF00582"/>
    </source>
</evidence>
<dbReference type="PRINTS" id="PR01438">
    <property type="entry name" value="UNVRSLSTRESS"/>
</dbReference>
<feature type="domain" description="UspA" evidence="2">
    <location>
        <begin position="152"/>
        <end position="285"/>
    </location>
</feature>
<dbReference type="Proteomes" id="UP000066284">
    <property type="component" value="Chromosome 1"/>
</dbReference>
<dbReference type="OrthoDB" id="6368426at2"/>
<sequence>MKILAATDGSKFGRWAVEWSAQIPFAVKPTIRVLHVVDVAGLRAPFMVQPVIVGTERYIQAEVKRLEEHARGTKQEAETWLKESGLKGTVIVDRGAVAETIMKQAKRGVQLLSIGSRGLDALDRFMLGSVSNHAIHHAPCSVLVVKEAPRPVRRILLAVDGSSASEKAVKFLLRHFNPTPDGPEQEPVSVTVTHVMPFLKYPELRQAGTLLAQRYEEKVAKAGFQVEEAMRLGKPASEILTQAKRSKADLIVTGAKGLGAIGRALLGSVSTRVVQHASCSVLVVR</sequence>
<gene>
    <name evidence="3" type="ORF">NITINOP_0537</name>
</gene>
<evidence type="ECO:0000313" key="3">
    <source>
        <dbReference type="EMBL" id="CUQ65513.1"/>
    </source>
</evidence>
<evidence type="ECO:0000313" key="4">
    <source>
        <dbReference type="Proteomes" id="UP000066284"/>
    </source>
</evidence>
<dbReference type="CDD" id="cd00293">
    <property type="entry name" value="USP-like"/>
    <property type="match status" value="2"/>
</dbReference>
<dbReference type="RefSeq" id="WP_062482899.1">
    <property type="nucleotide sequence ID" value="NZ_LN885086.1"/>
</dbReference>
<dbReference type="Gene3D" id="3.40.50.620">
    <property type="entry name" value="HUPs"/>
    <property type="match status" value="2"/>
</dbReference>